<sequence>MADIPNLRIVTLDGSGKSGLANTLFEEETFSEGHSANSETQSCQSKNKIIDGINVQLVDTPGFFDTDKQKGTKLKDELLKCIIKCAPGPHAFLLMLKVERYTSQEEAVVDQMIEYFSEEALKITTVMFTDGDQLPEGTKIEEWVQENESLQKLVQKCGGRCCVIDNKYWNNSQDTYRNNQHQIKQLLEIIKKTMEENKGHCHTNEILLNVAEMKEREEDRLVRYLVKQFSPDISEESFNQEVNISVFTKLKENWVGVTVGALFGAFVGGLGSAFCAGSRDAGLSGAGAAAGVGAVRGRLFKGVIEGLVSACCGPVVKGMKSDATKLHAHMKSLSNSGLNEWAKLLTSD</sequence>
<evidence type="ECO:0000313" key="6">
    <source>
        <dbReference type="Proteomes" id="UP000694523"/>
    </source>
</evidence>
<evidence type="ECO:0000313" key="5">
    <source>
        <dbReference type="Ensembl" id="ENSNMLP00000015448.1"/>
    </source>
</evidence>
<dbReference type="Pfam" id="PF04548">
    <property type="entry name" value="AIG1"/>
    <property type="match status" value="1"/>
</dbReference>
<keyword evidence="3" id="KW-0342">GTP-binding</keyword>
<reference evidence="5" key="2">
    <citation type="submission" date="2025-09" db="UniProtKB">
        <authorList>
            <consortium name="Ensembl"/>
        </authorList>
    </citation>
    <scope>IDENTIFICATION</scope>
</reference>
<protein>
    <recommendedName>
        <fullName evidence="4">AIG1-type G domain-containing protein</fullName>
    </recommendedName>
</protein>
<keyword evidence="2" id="KW-0547">Nucleotide-binding</keyword>
<keyword evidence="6" id="KW-1185">Reference proteome</keyword>
<dbReference type="AlphaFoldDB" id="A0A8C6WLD2"/>
<comment type="similarity">
    <text evidence="1">Belongs to the TRAFAC class TrmE-Era-EngA-EngB-Septin-like GTPase superfamily. AIG1/Toc34/Toc159-like paraseptin GTPase family. IAN subfamily.</text>
</comment>
<dbReference type="Gene3D" id="3.40.50.300">
    <property type="entry name" value="P-loop containing nucleotide triphosphate hydrolases"/>
    <property type="match status" value="1"/>
</dbReference>
<evidence type="ECO:0000256" key="1">
    <source>
        <dbReference type="ARBA" id="ARBA00008535"/>
    </source>
</evidence>
<organism evidence="5 6">
    <name type="scientific">Neogobius melanostomus</name>
    <name type="common">round goby</name>
    <dbReference type="NCBI Taxonomy" id="47308"/>
    <lineage>
        <taxon>Eukaryota</taxon>
        <taxon>Metazoa</taxon>
        <taxon>Chordata</taxon>
        <taxon>Craniata</taxon>
        <taxon>Vertebrata</taxon>
        <taxon>Euteleostomi</taxon>
        <taxon>Actinopterygii</taxon>
        <taxon>Neopterygii</taxon>
        <taxon>Teleostei</taxon>
        <taxon>Neoteleostei</taxon>
        <taxon>Acanthomorphata</taxon>
        <taxon>Gobiaria</taxon>
        <taxon>Gobiiformes</taxon>
        <taxon>Gobioidei</taxon>
        <taxon>Gobiidae</taxon>
        <taxon>Benthophilinae</taxon>
        <taxon>Neogobiini</taxon>
        <taxon>Neogobius</taxon>
    </lineage>
</organism>
<dbReference type="FunFam" id="3.40.50.300:FF:000366">
    <property type="entry name" value="GTPase, IMAP family member 2"/>
    <property type="match status" value="1"/>
</dbReference>
<dbReference type="PANTHER" id="PTHR10903:SF62">
    <property type="entry name" value="GTPASE IMAP FAMILY MEMBER 4-LIKE-RELATED"/>
    <property type="match status" value="1"/>
</dbReference>
<dbReference type="GO" id="GO:0005525">
    <property type="term" value="F:GTP binding"/>
    <property type="evidence" value="ECO:0007669"/>
    <property type="project" value="UniProtKB-KW"/>
</dbReference>
<dbReference type="PANTHER" id="PTHR10903">
    <property type="entry name" value="GTPASE, IMAP FAMILY MEMBER-RELATED"/>
    <property type="match status" value="1"/>
</dbReference>
<dbReference type="InterPro" id="IPR027417">
    <property type="entry name" value="P-loop_NTPase"/>
</dbReference>
<dbReference type="Ensembl" id="ENSNMLT00000017353.1">
    <property type="protein sequence ID" value="ENSNMLP00000015448.1"/>
    <property type="gene ID" value="ENSNMLG00000010243.1"/>
</dbReference>
<evidence type="ECO:0000256" key="3">
    <source>
        <dbReference type="ARBA" id="ARBA00023134"/>
    </source>
</evidence>
<dbReference type="InterPro" id="IPR006703">
    <property type="entry name" value="G_AIG1"/>
</dbReference>
<dbReference type="SUPFAM" id="SSF52540">
    <property type="entry name" value="P-loop containing nucleoside triphosphate hydrolases"/>
    <property type="match status" value="1"/>
</dbReference>
<dbReference type="PROSITE" id="PS51720">
    <property type="entry name" value="G_AIG1"/>
    <property type="match status" value="1"/>
</dbReference>
<dbReference type="InterPro" id="IPR045058">
    <property type="entry name" value="GIMA/IAN/Toc"/>
</dbReference>
<feature type="domain" description="AIG1-type G" evidence="4">
    <location>
        <begin position="2"/>
        <end position="211"/>
    </location>
</feature>
<evidence type="ECO:0000259" key="4">
    <source>
        <dbReference type="PROSITE" id="PS51720"/>
    </source>
</evidence>
<dbReference type="Proteomes" id="UP000694523">
    <property type="component" value="Unplaced"/>
</dbReference>
<accession>A0A8C6WLD2</accession>
<evidence type="ECO:0000256" key="2">
    <source>
        <dbReference type="ARBA" id="ARBA00022741"/>
    </source>
</evidence>
<name>A0A8C6WLD2_9GOBI</name>
<reference evidence="5" key="1">
    <citation type="submission" date="2025-08" db="UniProtKB">
        <authorList>
            <consortium name="Ensembl"/>
        </authorList>
    </citation>
    <scope>IDENTIFICATION</scope>
</reference>
<proteinExistence type="inferred from homology"/>